<name>A0A2T2N3U6_CORCC</name>
<dbReference type="PANTHER" id="PTHR10366">
    <property type="entry name" value="NAD DEPENDENT EPIMERASE/DEHYDRATASE"/>
    <property type="match status" value="1"/>
</dbReference>
<gene>
    <name evidence="4" type="ORF">BS50DRAFT_656309</name>
</gene>
<evidence type="ECO:0000256" key="2">
    <source>
        <dbReference type="ARBA" id="ARBA00023445"/>
    </source>
</evidence>
<dbReference type="Gene3D" id="3.40.50.720">
    <property type="entry name" value="NAD(P)-binding Rossmann-like Domain"/>
    <property type="match status" value="1"/>
</dbReference>
<dbReference type="STRING" id="1448308.A0A2T2N3U6"/>
<keyword evidence="5" id="KW-1185">Reference proteome</keyword>
<feature type="domain" description="NAD-dependent epimerase/dehydratase" evidence="3">
    <location>
        <begin position="8"/>
        <end position="266"/>
    </location>
</feature>
<dbReference type="Pfam" id="PF01370">
    <property type="entry name" value="Epimerase"/>
    <property type="match status" value="1"/>
</dbReference>
<reference evidence="4 5" key="1">
    <citation type="journal article" date="2018" name="Front. Microbiol.">
        <title>Genome-Wide Analysis of Corynespora cassiicola Leaf Fall Disease Putative Effectors.</title>
        <authorList>
            <person name="Lopez D."/>
            <person name="Ribeiro S."/>
            <person name="Label P."/>
            <person name="Fumanal B."/>
            <person name="Venisse J.S."/>
            <person name="Kohler A."/>
            <person name="de Oliveira R.R."/>
            <person name="Labutti K."/>
            <person name="Lipzen A."/>
            <person name="Lail K."/>
            <person name="Bauer D."/>
            <person name="Ohm R.A."/>
            <person name="Barry K.W."/>
            <person name="Spatafora J."/>
            <person name="Grigoriev I.V."/>
            <person name="Martin F.M."/>
            <person name="Pujade-Renaud V."/>
        </authorList>
    </citation>
    <scope>NUCLEOTIDE SEQUENCE [LARGE SCALE GENOMIC DNA]</scope>
    <source>
        <strain evidence="4 5">Philippines</strain>
    </source>
</reference>
<evidence type="ECO:0000313" key="5">
    <source>
        <dbReference type="Proteomes" id="UP000240883"/>
    </source>
</evidence>
<dbReference type="InterPro" id="IPR036291">
    <property type="entry name" value="NAD(P)-bd_dom_sf"/>
</dbReference>
<dbReference type="PANTHER" id="PTHR10366:SF564">
    <property type="entry name" value="STEROL-4-ALPHA-CARBOXYLATE 3-DEHYDROGENASE, DECARBOXYLATING"/>
    <property type="match status" value="1"/>
</dbReference>
<evidence type="ECO:0000256" key="1">
    <source>
        <dbReference type="ARBA" id="ARBA00023002"/>
    </source>
</evidence>
<dbReference type="InterPro" id="IPR050425">
    <property type="entry name" value="NAD(P)_dehydrat-like"/>
</dbReference>
<evidence type="ECO:0000259" key="3">
    <source>
        <dbReference type="Pfam" id="PF01370"/>
    </source>
</evidence>
<dbReference type="InterPro" id="IPR001509">
    <property type="entry name" value="Epimerase_deHydtase"/>
</dbReference>
<comment type="similarity">
    <text evidence="2">Belongs to the NAD(P)-dependent epimerase/dehydratase family. Dihydroflavonol-4-reductase subfamily.</text>
</comment>
<dbReference type="SUPFAM" id="SSF51735">
    <property type="entry name" value="NAD(P)-binding Rossmann-fold domains"/>
    <property type="match status" value="1"/>
</dbReference>
<accession>A0A2T2N3U6</accession>
<protein>
    <submittedName>
        <fullName evidence="4">Ketoreductase</fullName>
    </submittedName>
</protein>
<proteinExistence type="inferred from homology"/>
<sequence length="350" mass="38286">MAPSDHTILVTGANGYIALHIIQTLLTAGYNVRGTVRSQKAATLVQSTFPTHHSPRLTLSLVPDLTTPTSLSAAIDHTITGAIHTASPACYPVPSIANDMLHPAIASATALLDAIHLYADPSRFEKVVHLSSLSAMLDHAQDPRTGYTYTARDWNPVTFAQAAGLADHVAAYTASKALSERAVWEWMEEHSPTWGIVCLCPSMVLGPHVERIDALEGVRSTVRFLWGLVDAGRLPQLEFAGMVDVRDLAVMMVRAFEKSGGDGKRFLVAREFDWQSVVDVAREGLEGGQGERLPVGEPGTGREMTEKTIYKVDGSEVEEVLGVSYRGFEETILDSFKMLFEIEQREKEDR</sequence>
<dbReference type="GO" id="GO:0016616">
    <property type="term" value="F:oxidoreductase activity, acting on the CH-OH group of donors, NAD or NADP as acceptor"/>
    <property type="evidence" value="ECO:0007669"/>
    <property type="project" value="TreeGrafter"/>
</dbReference>
<dbReference type="EMBL" id="KZ678151">
    <property type="protein sequence ID" value="PSN60080.1"/>
    <property type="molecule type" value="Genomic_DNA"/>
</dbReference>
<dbReference type="Proteomes" id="UP000240883">
    <property type="component" value="Unassembled WGS sequence"/>
</dbReference>
<evidence type="ECO:0000313" key="4">
    <source>
        <dbReference type="EMBL" id="PSN60080.1"/>
    </source>
</evidence>
<keyword evidence="1" id="KW-0560">Oxidoreductase</keyword>
<dbReference type="OrthoDB" id="2735536at2759"/>
<organism evidence="4 5">
    <name type="scientific">Corynespora cassiicola Philippines</name>
    <dbReference type="NCBI Taxonomy" id="1448308"/>
    <lineage>
        <taxon>Eukaryota</taxon>
        <taxon>Fungi</taxon>
        <taxon>Dikarya</taxon>
        <taxon>Ascomycota</taxon>
        <taxon>Pezizomycotina</taxon>
        <taxon>Dothideomycetes</taxon>
        <taxon>Pleosporomycetidae</taxon>
        <taxon>Pleosporales</taxon>
        <taxon>Corynesporascaceae</taxon>
        <taxon>Corynespora</taxon>
    </lineage>
</organism>
<dbReference type="AlphaFoldDB" id="A0A2T2N3U6"/>